<keyword evidence="6" id="KW-0067">ATP-binding</keyword>
<evidence type="ECO:0000256" key="7">
    <source>
        <dbReference type="ARBA" id="ARBA00047899"/>
    </source>
</evidence>
<reference evidence="11" key="1">
    <citation type="submission" date="2020-11" db="EMBL/GenBank/DDBJ databases">
        <authorList>
            <consortium name="DOE Joint Genome Institute"/>
            <person name="Ahrendt S."/>
            <person name="Riley R."/>
            <person name="Andreopoulos W."/>
            <person name="LaButti K."/>
            <person name="Pangilinan J."/>
            <person name="Ruiz-duenas F.J."/>
            <person name="Barrasa J.M."/>
            <person name="Sanchez-Garcia M."/>
            <person name="Camarero S."/>
            <person name="Miyauchi S."/>
            <person name="Serrano A."/>
            <person name="Linde D."/>
            <person name="Babiker R."/>
            <person name="Drula E."/>
            <person name="Ayuso-Fernandez I."/>
            <person name="Pacheco R."/>
            <person name="Padilla G."/>
            <person name="Ferreira P."/>
            <person name="Barriuso J."/>
            <person name="Kellner H."/>
            <person name="Castanera R."/>
            <person name="Alfaro M."/>
            <person name="Ramirez L."/>
            <person name="Pisabarro A.G."/>
            <person name="Kuo A."/>
            <person name="Tritt A."/>
            <person name="Lipzen A."/>
            <person name="He G."/>
            <person name="Yan M."/>
            <person name="Ng V."/>
            <person name="Cullen D."/>
            <person name="Martin F."/>
            <person name="Rosso M.-N."/>
            <person name="Henrissat B."/>
            <person name="Hibbett D."/>
            <person name="Martinez A.T."/>
            <person name="Grigoriev I.V."/>
        </authorList>
    </citation>
    <scope>NUCLEOTIDE SEQUENCE</scope>
    <source>
        <strain evidence="11">AH 44721</strain>
    </source>
</reference>
<evidence type="ECO:0000256" key="2">
    <source>
        <dbReference type="ARBA" id="ARBA00022527"/>
    </source>
</evidence>
<dbReference type="GO" id="GO:0000245">
    <property type="term" value="P:spliceosomal complex assembly"/>
    <property type="evidence" value="ECO:0007669"/>
    <property type="project" value="TreeGrafter"/>
</dbReference>
<dbReference type="PANTHER" id="PTHR47634:SF9">
    <property type="entry name" value="PROTEIN KINASE DOMAIN-CONTAINING PROTEIN-RELATED"/>
    <property type="match status" value="1"/>
</dbReference>
<dbReference type="Gene3D" id="3.30.200.20">
    <property type="entry name" value="Phosphorylase Kinase, domain 1"/>
    <property type="match status" value="1"/>
</dbReference>
<dbReference type="SMART" id="SM00220">
    <property type="entry name" value="S_TKc"/>
    <property type="match status" value="1"/>
</dbReference>
<evidence type="ECO:0000259" key="10">
    <source>
        <dbReference type="PROSITE" id="PS50011"/>
    </source>
</evidence>
<accession>A0A9P5TSB0</accession>
<evidence type="ECO:0000256" key="8">
    <source>
        <dbReference type="ARBA" id="ARBA00048679"/>
    </source>
</evidence>
<evidence type="ECO:0000256" key="5">
    <source>
        <dbReference type="ARBA" id="ARBA00022777"/>
    </source>
</evidence>
<dbReference type="InterPro" id="IPR008266">
    <property type="entry name" value="Tyr_kinase_AS"/>
</dbReference>
<feature type="compositionally biased region" description="Polar residues" evidence="9">
    <location>
        <begin position="1"/>
        <end position="17"/>
    </location>
</feature>
<dbReference type="GO" id="GO:0005524">
    <property type="term" value="F:ATP binding"/>
    <property type="evidence" value="ECO:0007669"/>
    <property type="project" value="UniProtKB-KW"/>
</dbReference>
<evidence type="ECO:0000256" key="3">
    <source>
        <dbReference type="ARBA" id="ARBA00022679"/>
    </source>
</evidence>
<dbReference type="Pfam" id="PF00069">
    <property type="entry name" value="Pkinase"/>
    <property type="match status" value="1"/>
</dbReference>
<dbReference type="PROSITE" id="PS00109">
    <property type="entry name" value="PROTEIN_KINASE_TYR"/>
    <property type="match status" value="1"/>
</dbReference>
<name>A0A9P5TSB0_GYMJU</name>
<keyword evidence="4" id="KW-0547">Nucleotide-binding</keyword>
<gene>
    <name evidence="11" type="ORF">CPB84DRAFT_1672995</name>
</gene>
<organism evidence="11 12">
    <name type="scientific">Gymnopilus junonius</name>
    <name type="common">Spectacular rustgill mushroom</name>
    <name type="synonym">Gymnopilus spectabilis subsp. junonius</name>
    <dbReference type="NCBI Taxonomy" id="109634"/>
    <lineage>
        <taxon>Eukaryota</taxon>
        <taxon>Fungi</taxon>
        <taxon>Dikarya</taxon>
        <taxon>Basidiomycota</taxon>
        <taxon>Agaricomycotina</taxon>
        <taxon>Agaricomycetes</taxon>
        <taxon>Agaricomycetidae</taxon>
        <taxon>Agaricales</taxon>
        <taxon>Agaricineae</taxon>
        <taxon>Hymenogastraceae</taxon>
        <taxon>Gymnopilus</taxon>
    </lineage>
</organism>
<evidence type="ECO:0000256" key="9">
    <source>
        <dbReference type="SAM" id="MobiDB-lite"/>
    </source>
</evidence>
<evidence type="ECO:0000313" key="11">
    <source>
        <dbReference type="EMBL" id="KAF8910218.1"/>
    </source>
</evidence>
<keyword evidence="5 11" id="KW-0418">Kinase</keyword>
<keyword evidence="2" id="KW-0723">Serine/threonine-protein kinase</keyword>
<dbReference type="SUPFAM" id="SSF56112">
    <property type="entry name" value="Protein kinase-like (PK-like)"/>
    <property type="match status" value="1"/>
</dbReference>
<sequence>MARPSPTRSFQTGTSSEELTRPAASFKELPADATFEEEEIPEYDSKDFYPVRLGELFNSRYQVIAKQGFGTSSTVWLCRDLRQVCILAKDHSVVTPQSENEVATSRHLKEVCADHEGHKYVRTVQDDFVVTGPHGQHRCLIYKPLGMTYTQFRNLHPHRLLDQALVQQIIQLIFMGLDYLHKGDVVHTDISPNNILMGVEDSDMSVFSVVEQTELEQPAPRKTLRDHTIYLSRPTPLTKGPPVLCDLGCSRIGKKHTGEVMPDFYRAPEVILGMEWDSKVDIWSMGVMANLPFQIWDLFEGGRLFYALKDRMLNDEQHLAEMVSLLGPPPKEFLQRSEKCRQYCDSEGNWIAKTEIPEQSFEMREYRLQGKDKELLVAFVRSVLRWLPEERPTAEDLIWDEWLMQPYLEKPGL</sequence>
<proteinExistence type="predicted"/>
<dbReference type="GO" id="GO:0004674">
    <property type="term" value="F:protein serine/threonine kinase activity"/>
    <property type="evidence" value="ECO:0007669"/>
    <property type="project" value="UniProtKB-KW"/>
</dbReference>
<dbReference type="InterPro" id="IPR000719">
    <property type="entry name" value="Prot_kinase_dom"/>
</dbReference>
<protein>
    <recommendedName>
        <fullName evidence="1">non-specific serine/threonine protein kinase</fullName>
        <ecNumber evidence="1">2.7.11.1</ecNumber>
    </recommendedName>
</protein>
<dbReference type="InterPro" id="IPR051334">
    <property type="entry name" value="SRPK"/>
</dbReference>
<dbReference type="AlphaFoldDB" id="A0A9P5TSB0"/>
<dbReference type="Gene3D" id="1.10.510.10">
    <property type="entry name" value="Transferase(Phosphotransferase) domain 1"/>
    <property type="match status" value="1"/>
</dbReference>
<dbReference type="PANTHER" id="PTHR47634">
    <property type="entry name" value="PROTEIN KINASE DOMAIN-CONTAINING PROTEIN-RELATED"/>
    <property type="match status" value="1"/>
</dbReference>
<keyword evidence="12" id="KW-1185">Reference proteome</keyword>
<dbReference type="EC" id="2.7.11.1" evidence="1"/>
<dbReference type="PROSITE" id="PS50011">
    <property type="entry name" value="PROTEIN_KINASE_DOM"/>
    <property type="match status" value="1"/>
</dbReference>
<dbReference type="InterPro" id="IPR011009">
    <property type="entry name" value="Kinase-like_dom_sf"/>
</dbReference>
<evidence type="ECO:0000256" key="4">
    <source>
        <dbReference type="ARBA" id="ARBA00022741"/>
    </source>
</evidence>
<keyword evidence="3" id="KW-0808">Transferase</keyword>
<comment type="catalytic activity">
    <reaction evidence="7">
        <text>L-threonyl-[protein] + ATP = O-phospho-L-threonyl-[protein] + ADP + H(+)</text>
        <dbReference type="Rhea" id="RHEA:46608"/>
        <dbReference type="Rhea" id="RHEA-COMP:11060"/>
        <dbReference type="Rhea" id="RHEA-COMP:11605"/>
        <dbReference type="ChEBI" id="CHEBI:15378"/>
        <dbReference type="ChEBI" id="CHEBI:30013"/>
        <dbReference type="ChEBI" id="CHEBI:30616"/>
        <dbReference type="ChEBI" id="CHEBI:61977"/>
        <dbReference type="ChEBI" id="CHEBI:456216"/>
        <dbReference type="EC" id="2.7.11.1"/>
    </reaction>
</comment>
<dbReference type="Proteomes" id="UP000724874">
    <property type="component" value="Unassembled WGS sequence"/>
</dbReference>
<evidence type="ECO:0000256" key="1">
    <source>
        <dbReference type="ARBA" id="ARBA00012513"/>
    </source>
</evidence>
<comment type="catalytic activity">
    <reaction evidence="8">
        <text>L-seryl-[protein] + ATP = O-phospho-L-seryl-[protein] + ADP + H(+)</text>
        <dbReference type="Rhea" id="RHEA:17989"/>
        <dbReference type="Rhea" id="RHEA-COMP:9863"/>
        <dbReference type="Rhea" id="RHEA-COMP:11604"/>
        <dbReference type="ChEBI" id="CHEBI:15378"/>
        <dbReference type="ChEBI" id="CHEBI:29999"/>
        <dbReference type="ChEBI" id="CHEBI:30616"/>
        <dbReference type="ChEBI" id="CHEBI:83421"/>
        <dbReference type="ChEBI" id="CHEBI:456216"/>
        <dbReference type="EC" id="2.7.11.1"/>
    </reaction>
</comment>
<feature type="region of interest" description="Disordered" evidence="9">
    <location>
        <begin position="1"/>
        <end position="31"/>
    </location>
</feature>
<dbReference type="EMBL" id="JADNYJ010000007">
    <property type="protein sequence ID" value="KAF8910218.1"/>
    <property type="molecule type" value="Genomic_DNA"/>
</dbReference>
<comment type="caution">
    <text evidence="11">The sequence shown here is derived from an EMBL/GenBank/DDBJ whole genome shotgun (WGS) entry which is preliminary data.</text>
</comment>
<feature type="domain" description="Protein kinase" evidence="10">
    <location>
        <begin position="61"/>
        <end position="403"/>
    </location>
</feature>
<dbReference type="OrthoDB" id="5979581at2759"/>
<dbReference type="GO" id="GO:0050684">
    <property type="term" value="P:regulation of mRNA processing"/>
    <property type="evidence" value="ECO:0007669"/>
    <property type="project" value="TreeGrafter"/>
</dbReference>
<evidence type="ECO:0000313" key="12">
    <source>
        <dbReference type="Proteomes" id="UP000724874"/>
    </source>
</evidence>
<evidence type="ECO:0000256" key="6">
    <source>
        <dbReference type="ARBA" id="ARBA00022840"/>
    </source>
</evidence>